<dbReference type="InterPro" id="IPR001258">
    <property type="entry name" value="NHL_repeat"/>
</dbReference>
<dbReference type="STRING" id="1077936.SAMN05421545_2197"/>
<protein>
    <submittedName>
        <fullName evidence="4">NHL repeat-containing protein</fullName>
    </submittedName>
</protein>
<dbReference type="InterPro" id="IPR013783">
    <property type="entry name" value="Ig-like_fold"/>
</dbReference>
<dbReference type="GO" id="GO:0008270">
    <property type="term" value="F:zinc ion binding"/>
    <property type="evidence" value="ECO:0007669"/>
    <property type="project" value="UniProtKB-KW"/>
</dbReference>
<organism evidence="4 5">
    <name type="scientific">Pontibacter lucknowensis</name>
    <dbReference type="NCBI Taxonomy" id="1077936"/>
    <lineage>
        <taxon>Bacteria</taxon>
        <taxon>Pseudomonadati</taxon>
        <taxon>Bacteroidota</taxon>
        <taxon>Cytophagia</taxon>
        <taxon>Cytophagales</taxon>
        <taxon>Hymenobacteraceae</taxon>
        <taxon>Pontibacter</taxon>
    </lineage>
</organism>
<dbReference type="InterPro" id="IPR050952">
    <property type="entry name" value="TRIM-NHL_E3_ligases"/>
</dbReference>
<dbReference type="SUPFAM" id="SSF63829">
    <property type="entry name" value="Calcium-dependent phosphotriesterase"/>
    <property type="match status" value="2"/>
</dbReference>
<evidence type="ECO:0000256" key="2">
    <source>
        <dbReference type="PROSITE-ProRule" id="PRU00504"/>
    </source>
</evidence>
<reference evidence="5" key="1">
    <citation type="submission" date="2017-01" db="EMBL/GenBank/DDBJ databases">
        <authorList>
            <person name="Varghese N."/>
            <person name="Submissions S."/>
        </authorList>
    </citation>
    <scope>NUCLEOTIDE SEQUENCE [LARGE SCALE GENOMIC DNA]</scope>
    <source>
        <strain evidence="5">DM9</strain>
    </source>
</reference>
<name>A0A1N6XKM8_9BACT</name>
<evidence type="ECO:0000313" key="4">
    <source>
        <dbReference type="EMBL" id="SIR02936.1"/>
    </source>
</evidence>
<dbReference type="CDD" id="cd05819">
    <property type="entry name" value="NHL"/>
    <property type="match status" value="2"/>
</dbReference>
<evidence type="ECO:0000256" key="1">
    <source>
        <dbReference type="ARBA" id="ARBA00022737"/>
    </source>
</evidence>
<accession>A0A1N6XKM8</accession>
<feature type="signal peptide" evidence="3">
    <location>
        <begin position="1"/>
        <end position="20"/>
    </location>
</feature>
<keyword evidence="3" id="KW-0732">Signal</keyword>
<dbReference type="Pfam" id="PF01436">
    <property type="entry name" value="NHL"/>
    <property type="match status" value="1"/>
</dbReference>
<feature type="repeat" description="NHL" evidence="2">
    <location>
        <begin position="113"/>
        <end position="156"/>
    </location>
</feature>
<dbReference type="Gene3D" id="2.60.40.10">
    <property type="entry name" value="Immunoglobulins"/>
    <property type="match status" value="1"/>
</dbReference>
<keyword evidence="5" id="KW-1185">Reference proteome</keyword>
<dbReference type="EMBL" id="FTNM01000002">
    <property type="protein sequence ID" value="SIR02936.1"/>
    <property type="molecule type" value="Genomic_DNA"/>
</dbReference>
<dbReference type="PANTHER" id="PTHR24104:SF25">
    <property type="entry name" value="PROTEIN LIN-41"/>
    <property type="match status" value="1"/>
</dbReference>
<dbReference type="OrthoDB" id="791543at2"/>
<dbReference type="SUPFAM" id="SSF101898">
    <property type="entry name" value="NHL repeat"/>
    <property type="match status" value="1"/>
</dbReference>
<proteinExistence type="predicted"/>
<keyword evidence="1" id="KW-0677">Repeat</keyword>
<dbReference type="PANTHER" id="PTHR24104">
    <property type="entry name" value="E3 UBIQUITIN-PROTEIN LIGASE NHLRC1-RELATED"/>
    <property type="match status" value="1"/>
</dbReference>
<evidence type="ECO:0000313" key="5">
    <source>
        <dbReference type="Proteomes" id="UP000185924"/>
    </source>
</evidence>
<sequence length="718" mass="80063">MRTTLQFIIIFLSLCHFSVAQSPKFEPAKVVGVPVSLPEDIALDNQGNIYLAQRSGIVKFDRDGNVDLGYGPDKSVLQDYYGYSITLDQHNNLYIVGDTSAVVAKFSPEGKLLLKFGSFGNGPGQLSAPSAVAVDNDGNIYVADTGNKRVQKFSSKGTLLQIINVNHGAQQTDTDVKDIALDADGNIYVIDSYVHHNVLKYSAEGKLLVDFKQVNAAKKPHYYPMSIAIHDSGEIYVAYRASHTIIVYNTDGSYLREIYHEFSDDVDDFLYGEKISIALDREGNVYAADFRWDGSKVIMYTKNGDFLQVWGNLYRTQELALDDAGNVYVLDKGHPYVYKKGQRVIKFDNSGKPTTLISDFLIDHNYREILDFALDIHGNIYLLSNTFTNKGILKFNNQGEFLEKYTDYGPNVGWQTFSNIHVDISGNIYLGDYGQGLLRKIGPDGVFQRLVGSAGDEFKLGEAIASDIHGNVYVLDYNGARVQKFSPDGKLLKTMGNYSWDDTRHRYNKSDMTVDAAGNIYVASNKQKNFFRIYDTDGNLKYEKEQQEFPQTLVVNKRGTKLMVEDKISDAYTVYHSNTYNPLEGYITGKVYHDANQNCEPEEDESGLAGIVVEATPGPSYALTDKDGNYTLAVDPGTYMLRQIFPNDKGRSITQSCPVKTVNIPSPDMGVDGINFSNHVTLTPYLSVSVSSTRRRRCFESTTTVRYENAGFATAPDA</sequence>
<dbReference type="Proteomes" id="UP000185924">
    <property type="component" value="Unassembled WGS sequence"/>
</dbReference>
<dbReference type="Gene3D" id="2.120.10.30">
    <property type="entry name" value="TolB, C-terminal domain"/>
    <property type="match status" value="3"/>
</dbReference>
<evidence type="ECO:0000256" key="3">
    <source>
        <dbReference type="SAM" id="SignalP"/>
    </source>
</evidence>
<dbReference type="AlphaFoldDB" id="A0A1N6XKM8"/>
<dbReference type="PROSITE" id="PS51125">
    <property type="entry name" value="NHL"/>
    <property type="match status" value="1"/>
</dbReference>
<dbReference type="InterPro" id="IPR011042">
    <property type="entry name" value="6-blade_b-propeller_TolB-like"/>
</dbReference>
<feature type="non-terminal residue" evidence="4">
    <location>
        <position position="718"/>
    </location>
</feature>
<dbReference type="RefSeq" id="WP_143732000.1">
    <property type="nucleotide sequence ID" value="NZ_FTNM01000002.1"/>
</dbReference>
<gene>
    <name evidence="4" type="ORF">SAMN05421545_2197</name>
</gene>
<dbReference type="Gene3D" id="2.40.10.500">
    <property type="match status" value="1"/>
</dbReference>
<feature type="chain" id="PRO_5012998132" evidence="3">
    <location>
        <begin position="21"/>
        <end position="718"/>
    </location>
</feature>